<organism evidence="1">
    <name type="scientific">marine metagenome</name>
    <dbReference type="NCBI Taxonomy" id="408172"/>
    <lineage>
        <taxon>unclassified sequences</taxon>
        <taxon>metagenomes</taxon>
        <taxon>ecological metagenomes</taxon>
    </lineage>
</organism>
<evidence type="ECO:0000313" key="1">
    <source>
        <dbReference type="EMBL" id="SVB26240.1"/>
    </source>
</evidence>
<reference evidence="1" key="1">
    <citation type="submission" date="2018-05" db="EMBL/GenBank/DDBJ databases">
        <authorList>
            <person name="Lanie J.A."/>
            <person name="Ng W.-L."/>
            <person name="Kazmierczak K.M."/>
            <person name="Andrzejewski T.M."/>
            <person name="Davidsen T.M."/>
            <person name="Wayne K.J."/>
            <person name="Tettelin H."/>
            <person name="Glass J.I."/>
            <person name="Rusch D."/>
            <person name="Podicherti R."/>
            <person name="Tsui H.-C.T."/>
            <person name="Winkler M.E."/>
        </authorList>
    </citation>
    <scope>NUCLEOTIDE SEQUENCE</scope>
</reference>
<gene>
    <name evidence="1" type="ORF">METZ01_LOCUS179094</name>
</gene>
<dbReference type="EMBL" id="UINC01034813">
    <property type="protein sequence ID" value="SVB26240.1"/>
    <property type="molecule type" value="Genomic_DNA"/>
</dbReference>
<accession>A0A382CJI9</accession>
<protein>
    <submittedName>
        <fullName evidence="1">Uncharacterized protein</fullName>
    </submittedName>
</protein>
<feature type="non-terminal residue" evidence="1">
    <location>
        <position position="1"/>
    </location>
</feature>
<dbReference type="AlphaFoldDB" id="A0A382CJI9"/>
<name>A0A382CJI9_9ZZZZ</name>
<sequence>VNKNIIFETANMFQRPIYTVNTQKKQLGINYAIKL</sequence>
<proteinExistence type="predicted"/>